<organism evidence="10 11">
    <name type="scientific">Calocera cornea HHB12733</name>
    <dbReference type="NCBI Taxonomy" id="1353952"/>
    <lineage>
        <taxon>Eukaryota</taxon>
        <taxon>Fungi</taxon>
        <taxon>Dikarya</taxon>
        <taxon>Basidiomycota</taxon>
        <taxon>Agaricomycotina</taxon>
        <taxon>Dacrymycetes</taxon>
        <taxon>Dacrymycetales</taxon>
        <taxon>Dacrymycetaceae</taxon>
        <taxon>Calocera</taxon>
    </lineage>
</organism>
<sequence>MVPPIQTEQINGRPSSSRGASPLNSAGQPSSDKGYGDWELRPQPEDVYDNLDQFFPGHDLDKPVLETASAGGKSPVDDVPPLGQAPAAGANVKDKFKHKKSIRYVANAARKQLQHGEPGEDQKTLMKRKRTTKIWGSKVEEVAPGQLLQTPSEPESPAGVGQRPTVRYTKGQLIGKGTYGRVYMGMNLLTGEMLAIKQVELPRTVSDRADGRQRLVVDAIKSESNTLKDLDHPNIVQYLGCEETEDFFNIFLEYVPGGSVGHTLRRYGRFREDVIKNITAQILDGLAYLHAMGITHRDLKADNILIDHEGNCKISDFGTSKRAQDAYADQAGATLMTGSIPWMAPEMFVAQANGYGAKVDIWSLGCVFLEMWAGERPWSQDELMQVMFKVMTNKQAPPVPDNAHLPPEAESFRLLCCAIKPEDRPTAAQLREEPYLVLPKDWKFPTPFSTISAVD</sequence>
<evidence type="ECO:0000256" key="6">
    <source>
        <dbReference type="PROSITE-ProRule" id="PRU10141"/>
    </source>
</evidence>
<dbReference type="OrthoDB" id="266718at2759"/>
<keyword evidence="2" id="KW-0808">Transferase</keyword>
<feature type="binding site" evidence="6">
    <location>
        <position position="197"/>
    </location>
    <ligand>
        <name>ATP</name>
        <dbReference type="ChEBI" id="CHEBI:30616"/>
    </ligand>
</feature>
<evidence type="ECO:0000256" key="8">
    <source>
        <dbReference type="SAM" id="MobiDB-lite"/>
    </source>
</evidence>
<dbReference type="SMART" id="SM00220">
    <property type="entry name" value="S_TKc"/>
    <property type="match status" value="1"/>
</dbReference>
<dbReference type="FunFam" id="3.30.200.20:FF:000387">
    <property type="entry name" value="Serine/threonine-protein kinase STE11"/>
    <property type="match status" value="1"/>
</dbReference>
<feature type="domain" description="Protein kinase" evidence="9">
    <location>
        <begin position="168"/>
        <end position="436"/>
    </location>
</feature>
<keyword evidence="11" id="KW-1185">Reference proteome</keyword>
<dbReference type="PANTHER" id="PTHR48016:SF48">
    <property type="entry name" value="SERINE_THREONINE-PROTEIN KINASE BCK1_SLK1_SSP31"/>
    <property type="match status" value="1"/>
</dbReference>
<dbReference type="InterPro" id="IPR017441">
    <property type="entry name" value="Protein_kinase_ATP_BS"/>
</dbReference>
<feature type="compositionally biased region" description="Basic and acidic residues" evidence="8">
    <location>
        <begin position="34"/>
        <end position="44"/>
    </location>
</feature>
<dbReference type="PANTHER" id="PTHR48016">
    <property type="entry name" value="MAP KINASE KINASE KINASE SSK2-RELATED-RELATED"/>
    <property type="match status" value="1"/>
</dbReference>
<keyword evidence="3 6" id="KW-0547">Nucleotide-binding</keyword>
<evidence type="ECO:0000259" key="9">
    <source>
        <dbReference type="PROSITE" id="PS50011"/>
    </source>
</evidence>
<keyword evidence="4 10" id="KW-0418">Kinase</keyword>
<evidence type="ECO:0000313" key="10">
    <source>
        <dbReference type="EMBL" id="KZT61357.1"/>
    </source>
</evidence>
<dbReference type="GO" id="GO:0005524">
    <property type="term" value="F:ATP binding"/>
    <property type="evidence" value="ECO:0007669"/>
    <property type="project" value="UniProtKB-UniRule"/>
</dbReference>
<keyword evidence="7" id="KW-0723">Serine/threonine-protein kinase</keyword>
<feature type="compositionally biased region" description="Polar residues" evidence="8">
    <location>
        <begin position="1"/>
        <end position="31"/>
    </location>
</feature>
<gene>
    <name evidence="10" type="ORF">CALCODRAFT_427927</name>
</gene>
<accession>A0A165J4C2</accession>
<dbReference type="Gene3D" id="1.10.510.10">
    <property type="entry name" value="Transferase(Phosphotransferase) domain 1"/>
    <property type="match status" value="1"/>
</dbReference>
<dbReference type="Proteomes" id="UP000076842">
    <property type="component" value="Unassembled WGS sequence"/>
</dbReference>
<reference evidence="10 11" key="1">
    <citation type="journal article" date="2016" name="Mol. Biol. Evol.">
        <title>Comparative Genomics of Early-Diverging Mushroom-Forming Fungi Provides Insights into the Origins of Lignocellulose Decay Capabilities.</title>
        <authorList>
            <person name="Nagy L.G."/>
            <person name="Riley R."/>
            <person name="Tritt A."/>
            <person name="Adam C."/>
            <person name="Daum C."/>
            <person name="Floudas D."/>
            <person name="Sun H."/>
            <person name="Yadav J.S."/>
            <person name="Pangilinan J."/>
            <person name="Larsson K.H."/>
            <person name="Matsuura K."/>
            <person name="Barry K."/>
            <person name="Labutti K."/>
            <person name="Kuo R."/>
            <person name="Ohm R.A."/>
            <person name="Bhattacharya S.S."/>
            <person name="Shirouzu T."/>
            <person name="Yoshinaga Y."/>
            <person name="Martin F.M."/>
            <person name="Grigoriev I.V."/>
            <person name="Hibbett D.S."/>
        </authorList>
    </citation>
    <scope>NUCLEOTIDE SEQUENCE [LARGE SCALE GENOMIC DNA]</scope>
    <source>
        <strain evidence="10 11">HHB12733</strain>
    </source>
</reference>
<dbReference type="PROSITE" id="PS50011">
    <property type="entry name" value="PROTEIN_KINASE_DOM"/>
    <property type="match status" value="1"/>
</dbReference>
<dbReference type="InterPro" id="IPR000719">
    <property type="entry name" value="Prot_kinase_dom"/>
</dbReference>
<dbReference type="Pfam" id="PF00069">
    <property type="entry name" value="Pkinase"/>
    <property type="match status" value="1"/>
</dbReference>
<dbReference type="FunFam" id="1.10.510.10:FF:000182">
    <property type="entry name" value="MAP kinase kinase kinase mkh1"/>
    <property type="match status" value="1"/>
</dbReference>
<dbReference type="GO" id="GO:0004709">
    <property type="term" value="F:MAP kinase kinase kinase activity"/>
    <property type="evidence" value="ECO:0007669"/>
    <property type="project" value="UniProtKB-ARBA"/>
</dbReference>
<dbReference type="GO" id="GO:0000196">
    <property type="term" value="P:cell integrity MAPK cascade"/>
    <property type="evidence" value="ECO:0007669"/>
    <property type="project" value="UniProtKB-ARBA"/>
</dbReference>
<dbReference type="PROSITE" id="PS00107">
    <property type="entry name" value="PROTEIN_KINASE_ATP"/>
    <property type="match status" value="1"/>
</dbReference>
<dbReference type="InterPro" id="IPR008271">
    <property type="entry name" value="Ser/Thr_kinase_AS"/>
</dbReference>
<evidence type="ECO:0000256" key="7">
    <source>
        <dbReference type="RuleBase" id="RU000304"/>
    </source>
</evidence>
<evidence type="ECO:0000256" key="1">
    <source>
        <dbReference type="ARBA" id="ARBA00006529"/>
    </source>
</evidence>
<dbReference type="CDD" id="cd06629">
    <property type="entry name" value="STKc_Bck1_like"/>
    <property type="match status" value="1"/>
</dbReference>
<name>A0A165J4C2_9BASI</name>
<feature type="region of interest" description="Disordered" evidence="8">
    <location>
        <begin position="1"/>
        <end position="96"/>
    </location>
</feature>
<dbReference type="PROSITE" id="PS00108">
    <property type="entry name" value="PROTEIN_KINASE_ST"/>
    <property type="match status" value="1"/>
</dbReference>
<dbReference type="SUPFAM" id="SSF56112">
    <property type="entry name" value="Protein kinase-like (PK-like)"/>
    <property type="match status" value="1"/>
</dbReference>
<dbReference type="InterPro" id="IPR050538">
    <property type="entry name" value="MAP_kinase_kinase_kinase"/>
</dbReference>
<evidence type="ECO:0000256" key="5">
    <source>
        <dbReference type="ARBA" id="ARBA00022840"/>
    </source>
</evidence>
<dbReference type="InterPro" id="IPR011009">
    <property type="entry name" value="Kinase-like_dom_sf"/>
</dbReference>
<protein>
    <submittedName>
        <fullName evidence="10">Kinase-like protein</fullName>
    </submittedName>
</protein>
<keyword evidence="5 6" id="KW-0067">ATP-binding</keyword>
<evidence type="ECO:0000256" key="3">
    <source>
        <dbReference type="ARBA" id="ARBA00022741"/>
    </source>
</evidence>
<dbReference type="STRING" id="1353952.A0A165J4C2"/>
<proteinExistence type="inferred from homology"/>
<dbReference type="EMBL" id="KV423924">
    <property type="protein sequence ID" value="KZT61357.1"/>
    <property type="molecule type" value="Genomic_DNA"/>
</dbReference>
<comment type="similarity">
    <text evidence="1">Belongs to the protein kinase superfamily. STE Ser/Thr protein kinase family. MAP kinase kinase kinase subfamily.</text>
</comment>
<evidence type="ECO:0000256" key="2">
    <source>
        <dbReference type="ARBA" id="ARBA00022679"/>
    </source>
</evidence>
<evidence type="ECO:0000256" key="4">
    <source>
        <dbReference type="ARBA" id="ARBA00022777"/>
    </source>
</evidence>
<evidence type="ECO:0000313" key="11">
    <source>
        <dbReference type="Proteomes" id="UP000076842"/>
    </source>
</evidence>
<dbReference type="AlphaFoldDB" id="A0A165J4C2"/>
<dbReference type="InParanoid" id="A0A165J4C2"/>